<protein>
    <recommendedName>
        <fullName evidence="4">DUF1240 domain-containing protein</fullName>
    </recommendedName>
</protein>
<reference evidence="2 3" key="1">
    <citation type="submission" date="2016-11" db="EMBL/GenBank/DDBJ databases">
        <authorList>
            <person name="Jaros S."/>
            <person name="Januszkiewicz K."/>
            <person name="Wedrychowicz H."/>
        </authorList>
    </citation>
    <scope>NUCLEOTIDE SEQUENCE [LARGE SCALE GENOMIC DNA]</scope>
    <source>
        <strain evidence="2">NVI 5450</strain>
    </source>
</reference>
<evidence type="ECO:0008006" key="4">
    <source>
        <dbReference type="Google" id="ProtNLM"/>
    </source>
</evidence>
<keyword evidence="1" id="KW-0472">Membrane</keyword>
<name>A0A1L0C657_9GAMM</name>
<dbReference type="AlphaFoldDB" id="A0A1L0C657"/>
<keyword evidence="1" id="KW-0812">Transmembrane</keyword>
<accession>A0A1L0C657</accession>
<organism evidence="2 3">
    <name type="scientific">Moritella viscosa</name>
    <dbReference type="NCBI Taxonomy" id="80854"/>
    <lineage>
        <taxon>Bacteria</taxon>
        <taxon>Pseudomonadati</taxon>
        <taxon>Pseudomonadota</taxon>
        <taxon>Gammaproteobacteria</taxon>
        <taxon>Alteromonadales</taxon>
        <taxon>Moritellaceae</taxon>
        <taxon>Moritella</taxon>
    </lineage>
</organism>
<dbReference type="RefSeq" id="WP_075498065.1">
    <property type="nucleotide sequence ID" value="NZ_CAWRBC010000169.1"/>
</dbReference>
<feature type="transmembrane region" description="Helical" evidence="1">
    <location>
        <begin position="52"/>
        <end position="69"/>
    </location>
</feature>
<sequence length="146" mass="16616">MSIAFNVKQRIGYIFMMLFLILLTIAGFFMGIDSWKEYLQFPESITYSGGDTFALLSPLMMIPLTLLIMDPIFKGIRAPLEKDKKLAKWMVYTLLIIIIVPILVSFFYLNTIERKGYLACRGTPTGFTPGAATKYVLDLSLCKKHK</sequence>
<keyword evidence="1" id="KW-1133">Transmembrane helix</keyword>
<evidence type="ECO:0000313" key="3">
    <source>
        <dbReference type="Proteomes" id="UP000183794"/>
    </source>
</evidence>
<feature type="transmembrane region" description="Helical" evidence="1">
    <location>
        <begin position="12"/>
        <end position="32"/>
    </location>
</feature>
<proteinExistence type="predicted"/>
<evidence type="ECO:0000313" key="2">
    <source>
        <dbReference type="EMBL" id="SGZ16221.1"/>
    </source>
</evidence>
<evidence type="ECO:0000256" key="1">
    <source>
        <dbReference type="SAM" id="Phobius"/>
    </source>
</evidence>
<dbReference type="Proteomes" id="UP000183794">
    <property type="component" value="Unassembled WGS sequence"/>
</dbReference>
<dbReference type="EMBL" id="FPLD01000124">
    <property type="protein sequence ID" value="SGZ16221.1"/>
    <property type="molecule type" value="Genomic_DNA"/>
</dbReference>
<gene>
    <name evidence="2" type="ORF">NVI5450_4280</name>
</gene>
<feature type="transmembrane region" description="Helical" evidence="1">
    <location>
        <begin position="89"/>
        <end position="109"/>
    </location>
</feature>